<evidence type="ECO:0000313" key="2">
    <source>
        <dbReference type="Proteomes" id="UP000574390"/>
    </source>
</evidence>
<organism evidence="1 2">
    <name type="scientific">Perkinsus olseni</name>
    <name type="common">Perkinsus atlanticus</name>
    <dbReference type="NCBI Taxonomy" id="32597"/>
    <lineage>
        <taxon>Eukaryota</taxon>
        <taxon>Sar</taxon>
        <taxon>Alveolata</taxon>
        <taxon>Perkinsozoa</taxon>
        <taxon>Perkinsea</taxon>
        <taxon>Perkinsida</taxon>
        <taxon>Perkinsidae</taxon>
        <taxon>Perkinsus</taxon>
    </lineage>
</organism>
<sequence length="66" mass="7651">VRSASVCCGSVLKRCRRREVQKRVHWQLTIMNAPWTPGLSASTLTVGWLMQCALERPRSWRIREVV</sequence>
<evidence type="ECO:0000313" key="1">
    <source>
        <dbReference type="EMBL" id="KAF4704990.1"/>
    </source>
</evidence>
<protein>
    <submittedName>
        <fullName evidence="1">Uncharacterized protein</fullName>
    </submittedName>
</protein>
<comment type="caution">
    <text evidence="1">The sequence shown here is derived from an EMBL/GenBank/DDBJ whole genome shotgun (WGS) entry which is preliminary data.</text>
</comment>
<accession>A0A7J6QBL2</accession>
<dbReference type="EMBL" id="JABANM010031194">
    <property type="protein sequence ID" value="KAF4704990.1"/>
    <property type="molecule type" value="Genomic_DNA"/>
</dbReference>
<dbReference type="AlphaFoldDB" id="A0A7J6QBL2"/>
<gene>
    <name evidence="1" type="ORF">FOZ62_032349</name>
</gene>
<feature type="non-terminal residue" evidence="1">
    <location>
        <position position="1"/>
    </location>
</feature>
<dbReference type="Proteomes" id="UP000574390">
    <property type="component" value="Unassembled WGS sequence"/>
</dbReference>
<name>A0A7J6QBL2_PEROL</name>
<reference evidence="1 2" key="1">
    <citation type="submission" date="2020-04" db="EMBL/GenBank/DDBJ databases">
        <title>Perkinsus olseni comparative genomics.</title>
        <authorList>
            <person name="Bogema D.R."/>
        </authorList>
    </citation>
    <scope>NUCLEOTIDE SEQUENCE [LARGE SCALE GENOMIC DNA]</scope>
    <source>
        <strain evidence="1">ATCC PRA-205</strain>
    </source>
</reference>
<proteinExistence type="predicted"/>